<reference evidence="2 3" key="1">
    <citation type="journal article" date="2019" name="Sci. Data">
        <title>Hybrid genome assembly and annotation of Danionella translucida.</title>
        <authorList>
            <person name="Kadobianskyi M."/>
            <person name="Schulze L."/>
            <person name="Schuelke M."/>
            <person name="Judkewitz B."/>
        </authorList>
    </citation>
    <scope>NUCLEOTIDE SEQUENCE [LARGE SCALE GENOMIC DNA]</scope>
    <source>
        <strain evidence="2 3">Bolton</strain>
    </source>
</reference>
<name>A0A553N5C9_9TELE</name>
<dbReference type="AlphaFoldDB" id="A0A553N5C9"/>
<gene>
    <name evidence="2" type="ORF">DNTS_014016</name>
</gene>
<dbReference type="OrthoDB" id="5976774at2759"/>
<dbReference type="InterPro" id="IPR033369">
    <property type="entry name" value="C19orf12"/>
</dbReference>
<organism evidence="2 3">
    <name type="scientific">Danionella cerebrum</name>
    <dbReference type="NCBI Taxonomy" id="2873325"/>
    <lineage>
        <taxon>Eukaryota</taxon>
        <taxon>Metazoa</taxon>
        <taxon>Chordata</taxon>
        <taxon>Craniata</taxon>
        <taxon>Vertebrata</taxon>
        <taxon>Euteleostomi</taxon>
        <taxon>Actinopterygii</taxon>
        <taxon>Neopterygii</taxon>
        <taxon>Teleostei</taxon>
        <taxon>Ostariophysi</taxon>
        <taxon>Cypriniformes</taxon>
        <taxon>Danionidae</taxon>
        <taxon>Danioninae</taxon>
        <taxon>Danionella</taxon>
    </lineage>
</organism>
<comment type="caution">
    <text evidence="2">The sequence shown here is derived from an EMBL/GenBank/DDBJ whole genome shotgun (WGS) entry which is preliminary data.</text>
</comment>
<dbReference type="EMBL" id="SRMA01027043">
    <property type="protein sequence ID" value="TRY60626.1"/>
    <property type="molecule type" value="Genomic_DNA"/>
</dbReference>
<dbReference type="STRING" id="623744.A0A553N5C9"/>
<evidence type="ECO:0000313" key="2">
    <source>
        <dbReference type="EMBL" id="TRY60626.1"/>
    </source>
</evidence>
<dbReference type="PANTHER" id="PTHR31493">
    <property type="entry name" value="NAZO FAMILY MEMBER"/>
    <property type="match status" value="1"/>
</dbReference>
<accession>A0A553N5C9</accession>
<evidence type="ECO:0000313" key="3">
    <source>
        <dbReference type="Proteomes" id="UP000316079"/>
    </source>
</evidence>
<evidence type="ECO:0000256" key="1">
    <source>
        <dbReference type="ARBA" id="ARBA00029457"/>
    </source>
</evidence>
<dbReference type="Proteomes" id="UP000316079">
    <property type="component" value="Unassembled WGS sequence"/>
</dbReference>
<proteinExistence type="inferred from homology"/>
<dbReference type="Pfam" id="PF20721">
    <property type="entry name" value="C19orf12"/>
    <property type="match status" value="2"/>
</dbReference>
<comment type="similarity">
    <text evidence="1">Belongs to the C19orf12 family.</text>
</comment>
<keyword evidence="3" id="KW-1185">Reference proteome</keyword>
<sequence>MSSDEQIVQVHCLGKETGLSELVLTKQTLSGHRKLSAAVKGSAKGAAASGGGAFLGGMIGGPIGIMFGGTLGGLLGSWMSRGQFKPLGKIIMELPTKQKETLCSDVTAVLGSLHWTDVAGLIALVMGSTTLQEQVLAAILTFTSRELNAEVQFKTRDVTMASRKGDVMKLCCEISGNKGIKVAFKNSMKGASVSCGGAFVGGLLGGPLGIAVGGAVGGALGAWMTSGQFTPLPEILMELTPMQQDKLYSDIMDIVGSLRWTDFAQLFAQVNGDASVHDQVLGAIIGFAQKQLKAEVTYKD</sequence>
<dbReference type="PANTHER" id="PTHR31493:SF1">
    <property type="entry name" value="PROTEIN C19ORF12"/>
    <property type="match status" value="1"/>
</dbReference>
<protein>
    <submittedName>
        <fullName evidence="2">Uncharacterized protein</fullName>
    </submittedName>
</protein>